<evidence type="ECO:0008006" key="4">
    <source>
        <dbReference type="Google" id="ProtNLM"/>
    </source>
</evidence>
<gene>
    <name evidence="2" type="ORF">ACFOX0_13775</name>
</gene>
<dbReference type="PROSITE" id="PS51257">
    <property type="entry name" value="PROKAR_LIPOPROTEIN"/>
    <property type="match status" value="1"/>
</dbReference>
<dbReference type="Gene3D" id="2.50.20.20">
    <property type="match status" value="1"/>
</dbReference>
<keyword evidence="3" id="KW-1185">Reference proteome</keyword>
<name>A0ABV8KLJ6_9ACTN</name>
<sequence length="259" mass="26206">MTTRRLTVSGLALVTALSFGVAGCNDNGTGTAAPSGAAGTAATSAAADPRQELAAAATKLGSDTVKVKMSMAGGLNGSGAMDPAAKKAQMAMNVSAGAQSIKMDIVMLDKDLYLKITGMPNMSNKWMHVDASKVKAGSSLDVMPGGDPAGASKMINSVVDVQRDGEHRFKGTLDLTKAQSANAAALSALGDKAKAVPFTATVDGQGRLTDLTVQMSTLQPGVGDLKTSYSDFGAPVSVNKPPAGQTTEAPSELLNLFNA</sequence>
<keyword evidence="1" id="KW-0732">Signal</keyword>
<proteinExistence type="predicted"/>
<dbReference type="RefSeq" id="WP_377545409.1">
    <property type="nucleotide sequence ID" value="NZ_JBHSBN010000007.1"/>
</dbReference>
<protein>
    <recommendedName>
        <fullName evidence="4">Lipoprotein</fullName>
    </recommendedName>
</protein>
<evidence type="ECO:0000256" key="1">
    <source>
        <dbReference type="SAM" id="SignalP"/>
    </source>
</evidence>
<organism evidence="2 3">
    <name type="scientific">Micromonospora zhanjiangensis</name>
    <dbReference type="NCBI Taxonomy" id="1522057"/>
    <lineage>
        <taxon>Bacteria</taxon>
        <taxon>Bacillati</taxon>
        <taxon>Actinomycetota</taxon>
        <taxon>Actinomycetes</taxon>
        <taxon>Micromonosporales</taxon>
        <taxon>Micromonosporaceae</taxon>
        <taxon>Micromonospora</taxon>
    </lineage>
</organism>
<feature type="signal peptide" evidence="1">
    <location>
        <begin position="1"/>
        <end position="24"/>
    </location>
</feature>
<comment type="caution">
    <text evidence="2">The sequence shown here is derived from an EMBL/GenBank/DDBJ whole genome shotgun (WGS) entry which is preliminary data.</text>
</comment>
<reference evidence="3" key="1">
    <citation type="journal article" date="2019" name="Int. J. Syst. Evol. Microbiol.">
        <title>The Global Catalogue of Microorganisms (GCM) 10K type strain sequencing project: providing services to taxonomists for standard genome sequencing and annotation.</title>
        <authorList>
            <consortium name="The Broad Institute Genomics Platform"/>
            <consortium name="The Broad Institute Genome Sequencing Center for Infectious Disease"/>
            <person name="Wu L."/>
            <person name="Ma J."/>
        </authorList>
    </citation>
    <scope>NUCLEOTIDE SEQUENCE [LARGE SCALE GENOMIC DNA]</scope>
    <source>
        <strain evidence="3">2902at01</strain>
    </source>
</reference>
<dbReference type="SUPFAM" id="SSF89392">
    <property type="entry name" value="Prokaryotic lipoproteins and lipoprotein localization factors"/>
    <property type="match status" value="1"/>
</dbReference>
<accession>A0ABV8KLJ6</accession>
<dbReference type="InterPro" id="IPR029046">
    <property type="entry name" value="LolA/LolB/LppX"/>
</dbReference>
<evidence type="ECO:0000313" key="2">
    <source>
        <dbReference type="EMBL" id="MFC4106989.1"/>
    </source>
</evidence>
<evidence type="ECO:0000313" key="3">
    <source>
        <dbReference type="Proteomes" id="UP001595868"/>
    </source>
</evidence>
<dbReference type="Proteomes" id="UP001595868">
    <property type="component" value="Unassembled WGS sequence"/>
</dbReference>
<feature type="chain" id="PRO_5045652607" description="Lipoprotein" evidence="1">
    <location>
        <begin position="25"/>
        <end position="259"/>
    </location>
</feature>
<dbReference type="EMBL" id="JBHSBN010000007">
    <property type="protein sequence ID" value="MFC4106989.1"/>
    <property type="molecule type" value="Genomic_DNA"/>
</dbReference>